<reference evidence="1" key="1">
    <citation type="submission" date="2019-12" db="EMBL/GenBank/DDBJ databases">
        <title>Genome sequencing and annotation of Brassica cretica.</title>
        <authorList>
            <person name="Studholme D.J."/>
            <person name="Sarris P.F."/>
        </authorList>
    </citation>
    <scope>NUCLEOTIDE SEQUENCE</scope>
    <source>
        <strain evidence="1">PFS-001/15</strain>
        <tissue evidence="1">Leaf</tissue>
    </source>
</reference>
<comment type="caution">
    <text evidence="1">The sequence shown here is derived from an EMBL/GenBank/DDBJ whole genome shotgun (WGS) entry which is preliminary data.</text>
</comment>
<evidence type="ECO:0000313" key="1">
    <source>
        <dbReference type="EMBL" id="KAF2552629.1"/>
    </source>
</evidence>
<accession>A0A8S9H4A4</accession>
<sequence length="86" mass="9492">MDDPAGQNDLTAAMALMKQQMQQMQQTTNAQEAALQAAAELAAQKVEQQGAPIGEAKCSSWRKLHQRTVFQTPHLKGTIPWMISKK</sequence>
<organism evidence="1 2">
    <name type="scientific">Brassica cretica</name>
    <name type="common">Mustard</name>
    <dbReference type="NCBI Taxonomy" id="69181"/>
    <lineage>
        <taxon>Eukaryota</taxon>
        <taxon>Viridiplantae</taxon>
        <taxon>Streptophyta</taxon>
        <taxon>Embryophyta</taxon>
        <taxon>Tracheophyta</taxon>
        <taxon>Spermatophyta</taxon>
        <taxon>Magnoliopsida</taxon>
        <taxon>eudicotyledons</taxon>
        <taxon>Gunneridae</taxon>
        <taxon>Pentapetalae</taxon>
        <taxon>rosids</taxon>
        <taxon>malvids</taxon>
        <taxon>Brassicales</taxon>
        <taxon>Brassicaceae</taxon>
        <taxon>Brassiceae</taxon>
        <taxon>Brassica</taxon>
    </lineage>
</organism>
<dbReference type="Proteomes" id="UP000712281">
    <property type="component" value="Unassembled WGS sequence"/>
</dbReference>
<gene>
    <name evidence="1" type="ORF">F2Q68_00034780</name>
</gene>
<dbReference type="AlphaFoldDB" id="A0A8S9H4A4"/>
<dbReference type="EMBL" id="QGKW02001988">
    <property type="protein sequence ID" value="KAF2552629.1"/>
    <property type="molecule type" value="Genomic_DNA"/>
</dbReference>
<name>A0A8S9H4A4_BRACR</name>
<proteinExistence type="predicted"/>
<evidence type="ECO:0000313" key="2">
    <source>
        <dbReference type="Proteomes" id="UP000712281"/>
    </source>
</evidence>
<protein>
    <submittedName>
        <fullName evidence="1">Uncharacterized protein</fullName>
    </submittedName>
</protein>